<keyword evidence="3" id="KW-1185">Reference proteome</keyword>
<evidence type="ECO:0000313" key="3">
    <source>
        <dbReference type="Proteomes" id="UP000614811"/>
    </source>
</evidence>
<name>A0A918RRR7_9GAMM</name>
<dbReference type="AlphaFoldDB" id="A0A918RRR7"/>
<reference evidence="2" key="2">
    <citation type="submission" date="2020-09" db="EMBL/GenBank/DDBJ databases">
        <authorList>
            <person name="Sun Q."/>
            <person name="Kim S."/>
        </authorList>
    </citation>
    <scope>NUCLEOTIDE SEQUENCE</scope>
    <source>
        <strain evidence="2">KCTC 12711</strain>
    </source>
</reference>
<feature type="signal peptide" evidence="1">
    <location>
        <begin position="1"/>
        <end position="31"/>
    </location>
</feature>
<dbReference type="RefSeq" id="WP_189400524.1">
    <property type="nucleotide sequence ID" value="NZ_BMXA01000003.1"/>
</dbReference>
<evidence type="ECO:0000313" key="2">
    <source>
        <dbReference type="EMBL" id="GHA10577.1"/>
    </source>
</evidence>
<gene>
    <name evidence="2" type="ORF">GCM10008090_20270</name>
</gene>
<protein>
    <submittedName>
        <fullName evidence="2">Uncharacterized protein</fullName>
    </submittedName>
</protein>
<dbReference type="EMBL" id="BMXA01000003">
    <property type="protein sequence ID" value="GHA10577.1"/>
    <property type="molecule type" value="Genomic_DNA"/>
</dbReference>
<sequence length="187" mass="21293">MSHNTLTALGRRMLVLSIGLFALGINSVAHAKIEVGQQYYTQYNFWVEKERHVTTNYSRGELIPLNTAVTVESIGGKTMLLDVDGRKIMIENKQKYTQRGIDTIAEEMLGRNKVSLSKYSKDRQADIESGILRLGMTKEEAIMTRGYPPRHKTASTKANNWVYWTSRFVQLTIVFENGKLTRGRGLY</sequence>
<accession>A0A918RRR7</accession>
<proteinExistence type="predicted"/>
<evidence type="ECO:0000256" key="1">
    <source>
        <dbReference type="SAM" id="SignalP"/>
    </source>
</evidence>
<organism evidence="2 3">
    <name type="scientific">Arenicella chitinivorans</name>
    <dbReference type="NCBI Taxonomy" id="1329800"/>
    <lineage>
        <taxon>Bacteria</taxon>
        <taxon>Pseudomonadati</taxon>
        <taxon>Pseudomonadota</taxon>
        <taxon>Gammaproteobacteria</taxon>
        <taxon>Arenicellales</taxon>
        <taxon>Arenicellaceae</taxon>
        <taxon>Arenicella</taxon>
    </lineage>
</organism>
<reference evidence="2" key="1">
    <citation type="journal article" date="2014" name="Int. J. Syst. Evol. Microbiol.">
        <title>Complete genome sequence of Corynebacterium casei LMG S-19264T (=DSM 44701T), isolated from a smear-ripened cheese.</title>
        <authorList>
            <consortium name="US DOE Joint Genome Institute (JGI-PGF)"/>
            <person name="Walter F."/>
            <person name="Albersmeier A."/>
            <person name="Kalinowski J."/>
            <person name="Ruckert C."/>
        </authorList>
    </citation>
    <scope>NUCLEOTIDE SEQUENCE</scope>
    <source>
        <strain evidence="2">KCTC 12711</strain>
    </source>
</reference>
<feature type="chain" id="PRO_5036972968" evidence="1">
    <location>
        <begin position="32"/>
        <end position="187"/>
    </location>
</feature>
<comment type="caution">
    <text evidence="2">The sequence shown here is derived from an EMBL/GenBank/DDBJ whole genome shotgun (WGS) entry which is preliminary data.</text>
</comment>
<dbReference type="Proteomes" id="UP000614811">
    <property type="component" value="Unassembled WGS sequence"/>
</dbReference>
<keyword evidence="1" id="KW-0732">Signal</keyword>